<protein>
    <submittedName>
        <fullName evidence="4">Chromodomain helicase dna binding protein, putative</fullName>
    </submittedName>
</protein>
<dbReference type="Gene3D" id="3.40.50.10810">
    <property type="entry name" value="Tandem AAA-ATPase domain"/>
    <property type="match status" value="1"/>
</dbReference>
<dbReference type="InterPro" id="IPR027417">
    <property type="entry name" value="P-loop_NTPase"/>
</dbReference>
<keyword evidence="4" id="KW-0347">Helicase</keyword>
<dbReference type="GO" id="GO:0000785">
    <property type="term" value="C:chromatin"/>
    <property type="evidence" value="ECO:0007669"/>
    <property type="project" value="TreeGrafter"/>
</dbReference>
<dbReference type="GO" id="GO:0042393">
    <property type="term" value="F:histone binding"/>
    <property type="evidence" value="ECO:0007669"/>
    <property type="project" value="TreeGrafter"/>
</dbReference>
<evidence type="ECO:0000259" key="3">
    <source>
        <dbReference type="Pfam" id="PF00176"/>
    </source>
</evidence>
<dbReference type="GO" id="GO:0003677">
    <property type="term" value="F:DNA binding"/>
    <property type="evidence" value="ECO:0007669"/>
    <property type="project" value="TreeGrafter"/>
</dbReference>
<evidence type="ECO:0000313" key="5">
    <source>
        <dbReference type="Proteomes" id="UP000007800"/>
    </source>
</evidence>
<dbReference type="CDD" id="cd17919">
    <property type="entry name" value="DEXHc_Snf"/>
    <property type="match status" value="1"/>
</dbReference>
<dbReference type="GeneID" id="9042656"/>
<dbReference type="GO" id="GO:0016887">
    <property type="term" value="F:ATP hydrolysis activity"/>
    <property type="evidence" value="ECO:0007669"/>
    <property type="project" value="TreeGrafter"/>
</dbReference>
<proteinExistence type="predicted"/>
<organism evidence="5">
    <name type="scientific">Perkinsus marinus (strain ATCC 50983 / TXsc)</name>
    <dbReference type="NCBI Taxonomy" id="423536"/>
    <lineage>
        <taxon>Eukaryota</taxon>
        <taxon>Sar</taxon>
        <taxon>Alveolata</taxon>
        <taxon>Perkinsozoa</taxon>
        <taxon>Perkinsea</taxon>
        <taxon>Perkinsida</taxon>
        <taxon>Perkinsidae</taxon>
        <taxon>Perkinsus</taxon>
    </lineage>
</organism>
<gene>
    <name evidence="4" type="ORF">Pmar_PMAR011727</name>
</gene>
<dbReference type="SUPFAM" id="SSF52540">
    <property type="entry name" value="P-loop containing nucleoside triphosphate hydrolases"/>
    <property type="match status" value="1"/>
</dbReference>
<keyword evidence="4" id="KW-0067">ATP-binding</keyword>
<reference evidence="4 5" key="1">
    <citation type="submission" date="2008-07" db="EMBL/GenBank/DDBJ databases">
        <authorList>
            <person name="El-Sayed N."/>
            <person name="Caler E."/>
            <person name="Inman J."/>
            <person name="Amedeo P."/>
            <person name="Hass B."/>
            <person name="Wortman J."/>
        </authorList>
    </citation>
    <scope>NUCLEOTIDE SEQUENCE [LARGE SCALE GENOMIC DNA]</scope>
    <source>
        <strain evidence="5">ATCC 50983 / TXsc</strain>
    </source>
</reference>
<dbReference type="RefSeq" id="XP_002773865.1">
    <property type="nucleotide sequence ID" value="XM_002773819.1"/>
</dbReference>
<name>C5LCJ8_PERM5</name>
<accession>C5LCJ8</accession>
<feature type="domain" description="SNF2 N-terminal" evidence="3">
    <location>
        <begin position="80"/>
        <end position="169"/>
    </location>
</feature>
<dbReference type="Pfam" id="PF00176">
    <property type="entry name" value="SNF2-rel_dom"/>
    <property type="match status" value="1"/>
</dbReference>
<dbReference type="OMA" id="WEEEATI"/>
<dbReference type="GO" id="GO:0005634">
    <property type="term" value="C:nucleus"/>
    <property type="evidence" value="ECO:0007669"/>
    <property type="project" value="UniProtKB-SubCell"/>
</dbReference>
<keyword evidence="2" id="KW-0539">Nucleus</keyword>
<dbReference type="GO" id="GO:0005524">
    <property type="term" value="F:ATP binding"/>
    <property type="evidence" value="ECO:0007669"/>
    <property type="project" value="InterPro"/>
</dbReference>
<dbReference type="GO" id="GO:0003682">
    <property type="term" value="F:chromatin binding"/>
    <property type="evidence" value="ECO:0007669"/>
    <property type="project" value="TreeGrafter"/>
</dbReference>
<dbReference type="PANTHER" id="PTHR45623">
    <property type="entry name" value="CHROMODOMAIN-HELICASE-DNA-BINDING PROTEIN 3-RELATED-RELATED"/>
    <property type="match status" value="1"/>
</dbReference>
<sequence length="196" mass="22504">MLGTQDLVPDHLIKDWRHFNDRGRKAHLKTVTTRRPTDVSEEWYSKNIDEVHDENSNGDSNVEDGHKLYYKPIGEQLFDFQVEGIQWLLYNWAQHRGSILADEMGLGKTVQSSVFISAIHELTGGVGPCLVVAPLSTLTHWKRELAKWAPALRTVVFHGAQEERPLIQDYMLNWVNLNDGRSIKEKNVVKGKIDYK</sequence>
<dbReference type="GO" id="GO:0140658">
    <property type="term" value="F:ATP-dependent chromatin remodeler activity"/>
    <property type="evidence" value="ECO:0007669"/>
    <property type="project" value="TreeGrafter"/>
</dbReference>
<comment type="subcellular location">
    <subcellularLocation>
        <location evidence="1">Nucleus</location>
    </subcellularLocation>
</comment>
<evidence type="ECO:0000256" key="2">
    <source>
        <dbReference type="ARBA" id="ARBA00023242"/>
    </source>
</evidence>
<dbReference type="EMBL" id="GG680918">
    <property type="protein sequence ID" value="EER05681.1"/>
    <property type="molecule type" value="Genomic_DNA"/>
</dbReference>
<dbReference type="GO" id="GO:0004386">
    <property type="term" value="F:helicase activity"/>
    <property type="evidence" value="ECO:0007669"/>
    <property type="project" value="UniProtKB-KW"/>
</dbReference>
<dbReference type="Proteomes" id="UP000007800">
    <property type="component" value="Unassembled WGS sequence"/>
</dbReference>
<dbReference type="AlphaFoldDB" id="C5LCJ8"/>
<dbReference type="InParanoid" id="C5LCJ8"/>
<dbReference type="InterPro" id="IPR000330">
    <property type="entry name" value="SNF2_N"/>
</dbReference>
<dbReference type="InterPro" id="IPR038718">
    <property type="entry name" value="SNF2-like_sf"/>
</dbReference>
<keyword evidence="4" id="KW-0547">Nucleotide-binding</keyword>
<keyword evidence="5" id="KW-1185">Reference proteome</keyword>
<evidence type="ECO:0000313" key="4">
    <source>
        <dbReference type="EMBL" id="EER05681.1"/>
    </source>
</evidence>
<keyword evidence="4" id="KW-0378">Hydrolase</keyword>
<dbReference type="OrthoDB" id="448448at2759"/>
<evidence type="ECO:0000256" key="1">
    <source>
        <dbReference type="ARBA" id="ARBA00004123"/>
    </source>
</evidence>